<evidence type="ECO:0000256" key="1">
    <source>
        <dbReference type="ARBA" id="ARBA00022729"/>
    </source>
</evidence>
<proteinExistence type="predicted"/>
<feature type="chain" id="PRO_5032728450" description="SbsA Ig-like domain-containing protein" evidence="3">
    <location>
        <begin position="30"/>
        <end position="569"/>
    </location>
</feature>
<dbReference type="Pfam" id="PF13205">
    <property type="entry name" value="Big_5"/>
    <property type="match status" value="1"/>
</dbReference>
<evidence type="ECO:0000313" key="6">
    <source>
        <dbReference type="Proteomes" id="UP000484875"/>
    </source>
</evidence>
<protein>
    <recommendedName>
        <fullName evidence="4">SbsA Ig-like domain-containing protein</fullName>
    </recommendedName>
</protein>
<reference evidence="5 6" key="1">
    <citation type="submission" date="2019-12" db="EMBL/GenBank/DDBJ databases">
        <title>Novel species isolated from a subtropical stream in China.</title>
        <authorList>
            <person name="Lu H."/>
        </authorList>
    </citation>
    <scope>NUCLEOTIDE SEQUENCE [LARGE SCALE GENOMIC DNA]</scope>
    <source>
        <strain evidence="5 6">FT107W</strain>
    </source>
</reference>
<dbReference type="InterPro" id="IPR032812">
    <property type="entry name" value="SbsA_Ig"/>
</dbReference>
<feature type="domain" description="SbsA Ig-like" evidence="4">
    <location>
        <begin position="41"/>
        <end position="141"/>
    </location>
</feature>
<keyword evidence="6" id="KW-1185">Reference proteome</keyword>
<comment type="caution">
    <text evidence="5">The sequence shown here is derived from an EMBL/GenBank/DDBJ whole genome shotgun (WGS) entry which is preliminary data.</text>
</comment>
<evidence type="ECO:0000256" key="2">
    <source>
        <dbReference type="SAM" id="MobiDB-lite"/>
    </source>
</evidence>
<dbReference type="InterPro" id="IPR014755">
    <property type="entry name" value="Cu-Rt/internalin_Ig-like"/>
</dbReference>
<feature type="compositionally biased region" description="Low complexity" evidence="2">
    <location>
        <begin position="38"/>
        <end position="54"/>
    </location>
</feature>
<dbReference type="InterPro" id="IPR015915">
    <property type="entry name" value="Kelch-typ_b-propeller"/>
</dbReference>
<feature type="region of interest" description="Disordered" evidence="2">
    <location>
        <begin position="23"/>
        <end position="61"/>
    </location>
</feature>
<accession>A0A845HK53</accession>
<dbReference type="AlphaFoldDB" id="A0A845HK53"/>
<dbReference type="Gene3D" id="2.60.40.1220">
    <property type="match status" value="1"/>
</dbReference>
<organism evidence="5 6">
    <name type="scientific">Duganella vulcania</name>
    <dbReference type="NCBI Taxonomy" id="2692166"/>
    <lineage>
        <taxon>Bacteria</taxon>
        <taxon>Pseudomonadati</taxon>
        <taxon>Pseudomonadota</taxon>
        <taxon>Betaproteobacteria</taxon>
        <taxon>Burkholderiales</taxon>
        <taxon>Oxalobacteraceae</taxon>
        <taxon>Telluria group</taxon>
        <taxon>Duganella</taxon>
    </lineage>
</organism>
<keyword evidence="1 3" id="KW-0732">Signal</keyword>
<dbReference type="PROSITE" id="PS51257">
    <property type="entry name" value="PROKAR_LIPOPROTEIN"/>
    <property type="match status" value="1"/>
</dbReference>
<dbReference type="SUPFAM" id="SSF117281">
    <property type="entry name" value="Kelch motif"/>
    <property type="match status" value="1"/>
</dbReference>
<dbReference type="EMBL" id="WWCV01000022">
    <property type="protein sequence ID" value="MYN17915.1"/>
    <property type="molecule type" value="Genomic_DNA"/>
</dbReference>
<name>A0A845HK53_9BURK</name>
<evidence type="ECO:0000313" key="5">
    <source>
        <dbReference type="EMBL" id="MYN17915.1"/>
    </source>
</evidence>
<gene>
    <name evidence="5" type="ORF">GTP81_14235</name>
</gene>
<evidence type="ECO:0000259" key="4">
    <source>
        <dbReference type="Pfam" id="PF13205"/>
    </source>
</evidence>
<dbReference type="Proteomes" id="UP000484875">
    <property type="component" value="Unassembled WGS sequence"/>
</dbReference>
<sequence>MRHLSVPMLSTIALLLSACGGGGSGSTPASTPAPAPTPVQATPLAVGASNPAPGGASGTDATPSLMFNQALDAATVSVAAVTLSSPIGAVNSSLALNGSTVTLTPAQPLVWGSHYQLSAATTLRATAGGVLAAPYSAGFDTRMPAWGATVKSPVSKPAMGSLQTAGARNGDVVGVWTEVGANGASQVTATRYTAATQSWGTTTSIQGTEKRGESPVLRADDAGNACAVWEEQLDDGRYAIKAARYNAASGRWSAPVTVSRPGEYSSHYSGATVAISRSGDIIVAWLQYHSTVVSQSTTDIAYFDAASQQWTPTRSLQNSPTDTGFPLAAIDTAGNAMVLWSQPGPTVGVTLAYAARYDARARSWSQNTQVAPGATGGSSVTQFVFDAAGDALATISLATAQSPSSVHVIRYTGASNTWGQPELMDTAYSAATLAVDAAGNALLVWPTYTVPSTFNINSRRYQRSTGTWTALPNISSYTSSIMPLAFDPAGNAVTSWVNYDGGVYSMVTMRFNAAAGKWDAPVSLASGTSAMGQPALSLDQSGQAMLVWPQFASLYSTPVQLAYSRLTGR</sequence>
<dbReference type="RefSeq" id="WP_161090503.1">
    <property type="nucleotide sequence ID" value="NZ_WWCV01000022.1"/>
</dbReference>
<feature type="signal peptide" evidence="3">
    <location>
        <begin position="1"/>
        <end position="29"/>
    </location>
</feature>
<evidence type="ECO:0000256" key="3">
    <source>
        <dbReference type="SAM" id="SignalP"/>
    </source>
</evidence>